<reference evidence="1 2" key="1">
    <citation type="journal article" date="2019" name="Nat. Microbiol.">
        <title>Mediterranean grassland soil C-N compound turnover is dependent on rainfall and depth, and is mediated by genomically divergent microorganisms.</title>
        <authorList>
            <person name="Diamond S."/>
            <person name="Andeer P.F."/>
            <person name="Li Z."/>
            <person name="Crits-Christoph A."/>
            <person name="Burstein D."/>
            <person name="Anantharaman K."/>
            <person name="Lane K.R."/>
            <person name="Thomas B.C."/>
            <person name="Pan C."/>
            <person name="Northen T.R."/>
            <person name="Banfield J.F."/>
        </authorList>
    </citation>
    <scope>NUCLEOTIDE SEQUENCE [LARGE SCALE GENOMIC DNA]</scope>
    <source>
        <strain evidence="1">NP_4</strain>
    </source>
</reference>
<comment type="caution">
    <text evidence="1">The sequence shown here is derived from an EMBL/GenBank/DDBJ whole genome shotgun (WGS) entry which is preliminary data.</text>
</comment>
<dbReference type="Gene3D" id="3.20.20.370">
    <property type="entry name" value="Glycoside hydrolase/deacetylase"/>
    <property type="match status" value="1"/>
</dbReference>
<dbReference type="NCBIfam" id="NF003814">
    <property type="entry name" value="PRK05406.1-3"/>
    <property type="match status" value="1"/>
</dbReference>
<evidence type="ECO:0000313" key="2">
    <source>
        <dbReference type="Proteomes" id="UP000319353"/>
    </source>
</evidence>
<dbReference type="PANTHER" id="PTHR30292:SF0">
    <property type="entry name" value="5-OXOPROLINASE SUBUNIT A"/>
    <property type="match status" value="1"/>
</dbReference>
<dbReference type="AlphaFoldDB" id="A0A537KY59"/>
<dbReference type="Proteomes" id="UP000319353">
    <property type="component" value="Unassembled WGS sequence"/>
</dbReference>
<dbReference type="PANTHER" id="PTHR30292">
    <property type="entry name" value="UNCHARACTERIZED PROTEIN YBGL-RELATED"/>
    <property type="match status" value="1"/>
</dbReference>
<dbReference type="Pfam" id="PF03746">
    <property type="entry name" value="LamB_YcsF"/>
    <property type="match status" value="1"/>
</dbReference>
<name>A0A537KY59_9BACT</name>
<dbReference type="SUPFAM" id="SSF88713">
    <property type="entry name" value="Glycoside hydrolase/deacetylase"/>
    <property type="match status" value="1"/>
</dbReference>
<dbReference type="EMBL" id="VBAL01000112">
    <property type="protein sequence ID" value="TMJ00685.1"/>
    <property type="molecule type" value="Genomic_DNA"/>
</dbReference>
<protein>
    <submittedName>
        <fullName evidence="1">LamB/YcsF family protein</fullName>
    </submittedName>
</protein>
<sequence length="248" mass="25460">MIDLNADLGEGVGTDGDLLPYITSVNVACGAHAGDLETIRRTVELAQTHGVGIGAHPSFPDREGFGRRAMALRAGDVVATVAGQIEVVAGVARDAGVRLQHVKPHGALYNQAVADHALAAAIGEAVRLVDRALIVVALAGSPLVTVLLNLGLRVAQEAFIDRGYSSGGTLMPRSQSGALITDPATAAERAVLLATEHVVSTESGETITVEADTLCIHGDTPRAAALAKAVRQALDQAGVGVSRLDSFL</sequence>
<accession>A0A537KY59</accession>
<organism evidence="1 2">
    <name type="scientific">Candidatus Segetimicrobium genomatis</name>
    <dbReference type="NCBI Taxonomy" id="2569760"/>
    <lineage>
        <taxon>Bacteria</taxon>
        <taxon>Bacillati</taxon>
        <taxon>Candidatus Sysuimicrobiota</taxon>
        <taxon>Candidatus Sysuimicrobiia</taxon>
        <taxon>Candidatus Sysuimicrobiales</taxon>
        <taxon>Candidatus Segetimicrobiaceae</taxon>
        <taxon>Candidatus Segetimicrobium</taxon>
    </lineage>
</organism>
<dbReference type="CDD" id="cd10787">
    <property type="entry name" value="LamB_YcsF_like"/>
    <property type="match status" value="1"/>
</dbReference>
<proteinExistence type="predicted"/>
<evidence type="ECO:0000313" key="1">
    <source>
        <dbReference type="EMBL" id="TMJ00685.1"/>
    </source>
</evidence>
<gene>
    <name evidence="1" type="ORF">E6H01_08880</name>
</gene>
<dbReference type="InterPro" id="IPR011330">
    <property type="entry name" value="Glyco_hydro/deAcase_b/a-brl"/>
</dbReference>
<dbReference type="GO" id="GO:0005975">
    <property type="term" value="P:carbohydrate metabolic process"/>
    <property type="evidence" value="ECO:0007669"/>
    <property type="project" value="InterPro"/>
</dbReference>
<dbReference type="NCBIfam" id="NF003816">
    <property type="entry name" value="PRK05406.1-5"/>
    <property type="match status" value="1"/>
</dbReference>
<dbReference type="InterPro" id="IPR005501">
    <property type="entry name" value="LamB/YcsF/PxpA-like"/>
</dbReference>